<keyword evidence="3" id="KW-0067">ATP-binding</keyword>
<dbReference type="InterPro" id="IPR001245">
    <property type="entry name" value="Ser-Thr/Tyr_kinase_cat_dom"/>
</dbReference>
<keyword evidence="6" id="KW-0812">Transmembrane</keyword>
<evidence type="ECO:0000256" key="2">
    <source>
        <dbReference type="ARBA" id="ARBA00022741"/>
    </source>
</evidence>
<dbReference type="Pfam" id="PF07714">
    <property type="entry name" value="PK_Tyr_Ser-Thr"/>
    <property type="match status" value="1"/>
</dbReference>
<evidence type="ECO:0000313" key="10">
    <source>
        <dbReference type="Proteomes" id="UP001152320"/>
    </source>
</evidence>
<keyword evidence="5" id="KW-0479">Metal-binding</keyword>
<dbReference type="InterPro" id="IPR050198">
    <property type="entry name" value="Non-receptor_tyrosine_kinases"/>
</dbReference>
<keyword evidence="4" id="KW-0325">Glycoprotein</keyword>
<dbReference type="PANTHER" id="PTHR24418">
    <property type="entry name" value="TYROSINE-PROTEIN KINASE"/>
    <property type="match status" value="1"/>
</dbReference>
<organism evidence="9 10">
    <name type="scientific">Holothuria leucospilota</name>
    <name type="common">Black long sea cucumber</name>
    <name type="synonym">Mertensiothuria leucospilota</name>
    <dbReference type="NCBI Taxonomy" id="206669"/>
    <lineage>
        <taxon>Eukaryota</taxon>
        <taxon>Metazoa</taxon>
        <taxon>Echinodermata</taxon>
        <taxon>Eleutherozoa</taxon>
        <taxon>Echinozoa</taxon>
        <taxon>Holothuroidea</taxon>
        <taxon>Aspidochirotacea</taxon>
        <taxon>Aspidochirotida</taxon>
        <taxon>Holothuriidae</taxon>
        <taxon>Holothuria</taxon>
    </lineage>
</organism>
<comment type="caution">
    <text evidence="9">The sequence shown here is derived from an EMBL/GenBank/DDBJ whole genome shotgun (WGS) entry which is preliminary data.</text>
</comment>
<evidence type="ECO:0000313" key="9">
    <source>
        <dbReference type="EMBL" id="KAJ8042590.1"/>
    </source>
</evidence>
<evidence type="ECO:0000256" key="4">
    <source>
        <dbReference type="ARBA" id="ARBA00023180"/>
    </source>
</evidence>
<reference evidence="9" key="1">
    <citation type="submission" date="2021-10" db="EMBL/GenBank/DDBJ databases">
        <title>Tropical sea cucumber genome reveals ecological adaptation and Cuvierian tubules defense mechanism.</title>
        <authorList>
            <person name="Chen T."/>
        </authorList>
    </citation>
    <scope>NUCLEOTIDE SEQUENCE</scope>
    <source>
        <strain evidence="9">Nanhai2018</strain>
        <tissue evidence="9">Muscle</tissue>
    </source>
</reference>
<evidence type="ECO:0000256" key="5">
    <source>
        <dbReference type="PIRSR" id="PIRSR000615-3"/>
    </source>
</evidence>
<dbReference type="InterPro" id="IPR013783">
    <property type="entry name" value="Ig-like_fold"/>
</dbReference>
<comment type="subcellular location">
    <subcellularLocation>
        <location evidence="1">Membrane</location>
        <topology evidence="1">Single-pass membrane protein</topology>
    </subcellularLocation>
</comment>
<protein>
    <submittedName>
        <fullName evidence="9">Ephrin type-A receptor 3</fullName>
    </submittedName>
</protein>
<evidence type="ECO:0000256" key="1">
    <source>
        <dbReference type="ARBA" id="ARBA00004167"/>
    </source>
</evidence>
<dbReference type="GO" id="GO:0005524">
    <property type="term" value="F:ATP binding"/>
    <property type="evidence" value="ECO:0007669"/>
    <property type="project" value="UniProtKB-KW"/>
</dbReference>
<dbReference type="Gene3D" id="1.10.510.10">
    <property type="entry name" value="Transferase(Phosphotransferase) domain 1"/>
    <property type="match status" value="1"/>
</dbReference>
<dbReference type="Gene3D" id="2.60.40.10">
    <property type="entry name" value="Immunoglobulins"/>
    <property type="match status" value="1"/>
</dbReference>
<feature type="domain" description="Ig-like" evidence="8">
    <location>
        <begin position="104"/>
        <end position="199"/>
    </location>
</feature>
<sequence>MEVGATEPTVQTETHTFGEDVRFDCNTSHNGTQALWRRTTSNGYQLLYAGVSPVITREGTYIKVSQFKYSLFLNSISIEDEGLYDCIQFTKKLASYRLEILVSPEVRIQREGTNLSGTHFVDKGTELQLACIVFRTKEKPVIEWKIGNIPLTGGGEEMVNSSNRFIDGTFDFRIPLTYIIEHDTNIVCSSYSDYNKSVSVIISTARFPNKENSSNYAVLIVAFLLAFLIAISGGGWICLRVSDTEGTSQPSDMEGMDRNLEVTPTENLLLLQDYMTCESLAEYLSITTFGTEAEQEDMEMFVLKLTNISLQVCYGMQFAMTFGLSHPELSVKKILINEREICKLYDFCLAEDASKFLECLKSKSKFLPTNHPPECVARNEYTSSSDVWYTAFSIREIYFYGNKQIPSDNNLDHEKSEICSLHPNLCPPIVNERIKECMKSNQNDRPKIVTELVTVLKEFCSTSESNSSAQVDKKNRKCSPYVPMIDDSGEGMYSLPVK</sequence>
<feature type="binding site" evidence="5">
    <location>
        <position position="346"/>
    </location>
    <ligand>
        <name>Mg(2+)</name>
        <dbReference type="ChEBI" id="CHEBI:18420"/>
    </ligand>
</feature>
<dbReference type="GO" id="GO:0016020">
    <property type="term" value="C:membrane"/>
    <property type="evidence" value="ECO:0007669"/>
    <property type="project" value="UniProtKB-SubCell"/>
</dbReference>
<accession>A0A9Q1CDC1</accession>
<feature type="transmembrane region" description="Helical" evidence="6">
    <location>
        <begin position="216"/>
        <end position="239"/>
    </location>
</feature>
<dbReference type="InterPro" id="IPR007110">
    <property type="entry name" value="Ig-like_dom"/>
</dbReference>
<dbReference type="InterPro" id="IPR011009">
    <property type="entry name" value="Kinase-like_dom_sf"/>
</dbReference>
<feature type="domain" description="Protein kinase" evidence="7">
    <location>
        <begin position="144"/>
        <end position="460"/>
    </location>
</feature>
<keyword evidence="10" id="KW-1185">Reference proteome</keyword>
<evidence type="ECO:0000259" key="8">
    <source>
        <dbReference type="PROSITE" id="PS50835"/>
    </source>
</evidence>
<dbReference type="PROSITE" id="PS50835">
    <property type="entry name" value="IG_LIKE"/>
    <property type="match status" value="2"/>
</dbReference>
<evidence type="ECO:0000259" key="7">
    <source>
        <dbReference type="PROSITE" id="PS50011"/>
    </source>
</evidence>
<keyword evidence="5" id="KW-0460">Magnesium</keyword>
<keyword evidence="6" id="KW-0472">Membrane</keyword>
<name>A0A9Q1CDC1_HOLLE</name>
<gene>
    <name evidence="9" type="ORF">HOLleu_09377</name>
</gene>
<dbReference type="InterPro" id="IPR000719">
    <property type="entry name" value="Prot_kinase_dom"/>
</dbReference>
<dbReference type="GO" id="GO:0004672">
    <property type="term" value="F:protein kinase activity"/>
    <property type="evidence" value="ECO:0007669"/>
    <property type="project" value="InterPro"/>
</dbReference>
<proteinExistence type="predicted"/>
<feature type="domain" description="Ig-like" evidence="8">
    <location>
        <begin position="8"/>
        <end position="86"/>
    </location>
</feature>
<dbReference type="SUPFAM" id="SSF48726">
    <property type="entry name" value="Immunoglobulin"/>
    <property type="match status" value="1"/>
</dbReference>
<dbReference type="AlphaFoldDB" id="A0A9Q1CDC1"/>
<dbReference type="SUPFAM" id="SSF56112">
    <property type="entry name" value="Protein kinase-like (PK-like)"/>
    <property type="match status" value="1"/>
</dbReference>
<keyword evidence="9" id="KW-0675">Receptor</keyword>
<dbReference type="Proteomes" id="UP001152320">
    <property type="component" value="Chromosome 4"/>
</dbReference>
<dbReference type="EMBL" id="JAIZAY010000004">
    <property type="protein sequence ID" value="KAJ8042590.1"/>
    <property type="molecule type" value="Genomic_DNA"/>
</dbReference>
<dbReference type="OrthoDB" id="10055806at2759"/>
<keyword evidence="2" id="KW-0547">Nucleotide-binding</keyword>
<dbReference type="PROSITE" id="PS50011">
    <property type="entry name" value="PROTEIN_KINASE_DOM"/>
    <property type="match status" value="1"/>
</dbReference>
<dbReference type="InterPro" id="IPR036179">
    <property type="entry name" value="Ig-like_dom_sf"/>
</dbReference>
<evidence type="ECO:0000256" key="6">
    <source>
        <dbReference type="SAM" id="Phobius"/>
    </source>
</evidence>
<dbReference type="GO" id="GO:0046872">
    <property type="term" value="F:metal ion binding"/>
    <property type="evidence" value="ECO:0007669"/>
    <property type="project" value="UniProtKB-KW"/>
</dbReference>
<keyword evidence="6" id="KW-1133">Transmembrane helix</keyword>
<evidence type="ECO:0000256" key="3">
    <source>
        <dbReference type="ARBA" id="ARBA00022840"/>
    </source>
</evidence>